<evidence type="ECO:0000313" key="2">
    <source>
        <dbReference type="EMBL" id="GFO49696.1"/>
    </source>
</evidence>
<dbReference type="Proteomes" id="UP000735302">
    <property type="component" value="Unassembled WGS sequence"/>
</dbReference>
<feature type="domain" description="OTU" evidence="1">
    <location>
        <begin position="385"/>
        <end position="487"/>
    </location>
</feature>
<dbReference type="InterPro" id="IPR003323">
    <property type="entry name" value="OTU_dom"/>
</dbReference>
<organism evidence="2 3">
    <name type="scientific">Plakobranchus ocellatus</name>
    <dbReference type="NCBI Taxonomy" id="259542"/>
    <lineage>
        <taxon>Eukaryota</taxon>
        <taxon>Metazoa</taxon>
        <taxon>Spiralia</taxon>
        <taxon>Lophotrochozoa</taxon>
        <taxon>Mollusca</taxon>
        <taxon>Gastropoda</taxon>
        <taxon>Heterobranchia</taxon>
        <taxon>Euthyneura</taxon>
        <taxon>Panpulmonata</taxon>
        <taxon>Sacoglossa</taxon>
        <taxon>Placobranchoidea</taxon>
        <taxon>Plakobranchidae</taxon>
        <taxon>Plakobranchus</taxon>
    </lineage>
</organism>
<dbReference type="SUPFAM" id="SSF54001">
    <property type="entry name" value="Cysteine proteinases"/>
    <property type="match status" value="1"/>
</dbReference>
<dbReference type="PROSITE" id="PS50802">
    <property type="entry name" value="OTU"/>
    <property type="match status" value="1"/>
</dbReference>
<protein>
    <submittedName>
        <fullName evidence="2">Otu domain-containing protein 1</fullName>
    </submittedName>
</protein>
<name>A0AAV4E0S1_9GAST</name>
<dbReference type="CDD" id="cd22755">
    <property type="entry name" value="OTU_CeDUB-like"/>
    <property type="match status" value="1"/>
</dbReference>
<evidence type="ECO:0000259" key="1">
    <source>
        <dbReference type="PROSITE" id="PS50802"/>
    </source>
</evidence>
<dbReference type="InterPro" id="IPR050704">
    <property type="entry name" value="Peptidase_C85-like"/>
</dbReference>
<sequence>MVVDHYSLRNRFVPVGFKDSINLRSKKQGLRQKKAPRLSLSAVDLLDVFRPLPSLLSSKEDDMEQGPTIFDHFPNFPLHLHPLIYDGIRPGQRRGTSTESFRADQPSSKVKEIPIKIEHVSSNRGSTKNLARRNAYKSTHISPIELDDEQVNLIDSPKGEKHFKASPVRLFEPKSSLLFDNSSDECDNRKAMVDLTSDLSVSSDGFKSKKIEKPSPTIDLTSTPKALNNSFKTGRQTNLAHPKDKWTIIPITYVDSKSPVNKTFSSQDSSCEKTIVREVKEQARANNKEKSCDSFANSNLQDCCTETSTDRAILPNKHNLNIEDIHLDLASANNLEGSDLSSPQKVSLFKDVTARNSLLDEQEVNPAPSYPIYDELRKQLSQESRKVDYIRGDGNCFFRALSKQLYGTEKYHKAVRSLIVDVIATNRSSFAQFIDGQDIQAHIDRMSEENTWATTCEIYAAATYLQRDIFMLTPDHSNTHYSWLLFKPLFKFSKTSGSFQVSFNLTIVKYLMCP</sequence>
<reference evidence="2 3" key="1">
    <citation type="journal article" date="2021" name="Elife">
        <title>Chloroplast acquisition without the gene transfer in kleptoplastic sea slugs, Plakobranchus ocellatus.</title>
        <authorList>
            <person name="Maeda T."/>
            <person name="Takahashi S."/>
            <person name="Yoshida T."/>
            <person name="Shimamura S."/>
            <person name="Takaki Y."/>
            <person name="Nagai Y."/>
            <person name="Toyoda A."/>
            <person name="Suzuki Y."/>
            <person name="Arimoto A."/>
            <person name="Ishii H."/>
            <person name="Satoh N."/>
            <person name="Nishiyama T."/>
            <person name="Hasebe M."/>
            <person name="Maruyama T."/>
            <person name="Minagawa J."/>
            <person name="Obokata J."/>
            <person name="Shigenobu S."/>
        </authorList>
    </citation>
    <scope>NUCLEOTIDE SEQUENCE [LARGE SCALE GENOMIC DNA]</scope>
</reference>
<keyword evidence="3" id="KW-1185">Reference proteome</keyword>
<dbReference type="InterPro" id="IPR038765">
    <property type="entry name" value="Papain-like_cys_pep_sf"/>
</dbReference>
<dbReference type="PANTHER" id="PTHR12419">
    <property type="entry name" value="OTU DOMAIN CONTAINING PROTEIN"/>
    <property type="match status" value="1"/>
</dbReference>
<accession>A0AAV4E0S1</accession>
<gene>
    <name evidence="2" type="ORF">PoB_007620100</name>
</gene>
<dbReference type="AlphaFoldDB" id="A0AAV4E0S1"/>
<dbReference type="GO" id="GO:0016579">
    <property type="term" value="P:protein deubiquitination"/>
    <property type="evidence" value="ECO:0007669"/>
    <property type="project" value="TreeGrafter"/>
</dbReference>
<evidence type="ECO:0000313" key="3">
    <source>
        <dbReference type="Proteomes" id="UP000735302"/>
    </source>
</evidence>
<dbReference type="GO" id="GO:0004843">
    <property type="term" value="F:cysteine-type deubiquitinase activity"/>
    <property type="evidence" value="ECO:0007669"/>
    <property type="project" value="TreeGrafter"/>
</dbReference>
<dbReference type="Pfam" id="PF02338">
    <property type="entry name" value="OTU"/>
    <property type="match status" value="1"/>
</dbReference>
<dbReference type="EMBL" id="BLXT01008499">
    <property type="protein sequence ID" value="GFO49696.1"/>
    <property type="molecule type" value="Genomic_DNA"/>
</dbReference>
<proteinExistence type="predicted"/>
<comment type="caution">
    <text evidence="2">The sequence shown here is derived from an EMBL/GenBank/DDBJ whole genome shotgun (WGS) entry which is preliminary data.</text>
</comment>
<dbReference type="Gene3D" id="3.90.70.80">
    <property type="match status" value="1"/>
</dbReference>